<comment type="caution">
    <text evidence="2">The sequence shown here is derived from an EMBL/GenBank/DDBJ whole genome shotgun (WGS) entry which is preliminary data.</text>
</comment>
<evidence type="ECO:0000259" key="1">
    <source>
        <dbReference type="PROSITE" id="PS51677"/>
    </source>
</evidence>
<dbReference type="GO" id="GO:0016810">
    <property type="term" value="F:hydrolase activity, acting on carbon-nitrogen (but not peptide) bonds"/>
    <property type="evidence" value="ECO:0007669"/>
    <property type="project" value="InterPro"/>
</dbReference>
<reference evidence="2" key="1">
    <citation type="submission" date="2021-03" db="EMBL/GenBank/DDBJ databases">
        <title>Comparative genomics and phylogenomic investigation of the class Geoglossomycetes provide insights into ecological specialization and systematics.</title>
        <authorList>
            <person name="Melie T."/>
            <person name="Pirro S."/>
            <person name="Miller A.N."/>
            <person name="Quandt A."/>
        </authorList>
    </citation>
    <scope>NUCLEOTIDE SEQUENCE</scope>
    <source>
        <strain evidence="2">GBOQ0MN5Z8</strain>
    </source>
</reference>
<dbReference type="InterPro" id="IPR002347">
    <property type="entry name" value="SDR_fam"/>
</dbReference>
<dbReference type="InterPro" id="IPR036291">
    <property type="entry name" value="NAD(P)-bd_dom_sf"/>
</dbReference>
<proteinExistence type="predicted"/>
<dbReference type="AlphaFoldDB" id="A0A9P8L2J2"/>
<name>A0A9P8L2J2_9PEZI</name>
<dbReference type="SUPFAM" id="SSF88713">
    <property type="entry name" value="Glycoside hydrolase/deacetylase"/>
    <property type="match status" value="1"/>
</dbReference>
<evidence type="ECO:0000313" key="2">
    <source>
        <dbReference type="EMBL" id="KAH0539041.1"/>
    </source>
</evidence>
<gene>
    <name evidence="2" type="ORF">FGG08_004387</name>
</gene>
<evidence type="ECO:0000313" key="3">
    <source>
        <dbReference type="Proteomes" id="UP000698800"/>
    </source>
</evidence>
<dbReference type="PANTHER" id="PTHR47561">
    <property type="entry name" value="POLYSACCHARIDE DEACETYLASE FAMILY PROTEIN (AFU_ORTHOLOGUE AFUA_6G05030)"/>
    <property type="match status" value="1"/>
</dbReference>
<dbReference type="Proteomes" id="UP000698800">
    <property type="component" value="Unassembled WGS sequence"/>
</dbReference>
<dbReference type="PRINTS" id="PR00081">
    <property type="entry name" value="GDHRDH"/>
</dbReference>
<dbReference type="Pfam" id="PF01522">
    <property type="entry name" value="Polysacc_deac_1"/>
    <property type="match status" value="1"/>
</dbReference>
<dbReference type="CDD" id="cd10938">
    <property type="entry name" value="CE4_HpPgdA_like"/>
    <property type="match status" value="1"/>
</dbReference>
<organism evidence="2 3">
    <name type="scientific">Glutinoglossum americanum</name>
    <dbReference type="NCBI Taxonomy" id="1670608"/>
    <lineage>
        <taxon>Eukaryota</taxon>
        <taxon>Fungi</taxon>
        <taxon>Dikarya</taxon>
        <taxon>Ascomycota</taxon>
        <taxon>Pezizomycotina</taxon>
        <taxon>Geoglossomycetes</taxon>
        <taxon>Geoglossales</taxon>
        <taxon>Geoglossaceae</taxon>
        <taxon>Glutinoglossum</taxon>
    </lineage>
</organism>
<dbReference type="InterPro" id="IPR002509">
    <property type="entry name" value="NODB_dom"/>
</dbReference>
<dbReference type="PROSITE" id="PS51677">
    <property type="entry name" value="NODB"/>
    <property type="match status" value="1"/>
</dbReference>
<dbReference type="GO" id="GO:0005975">
    <property type="term" value="P:carbohydrate metabolic process"/>
    <property type="evidence" value="ECO:0007669"/>
    <property type="project" value="InterPro"/>
</dbReference>
<dbReference type="PANTHER" id="PTHR47561:SF2">
    <property type="entry name" value="HYPOTHETICAL POLYSACCHARIDE DEACETYLASE (EUROFUNG)"/>
    <property type="match status" value="1"/>
</dbReference>
<dbReference type="Gene3D" id="3.20.20.370">
    <property type="entry name" value="Glycoside hydrolase/deacetylase"/>
    <property type="match status" value="1"/>
</dbReference>
<feature type="domain" description="NodB homology" evidence="1">
    <location>
        <begin position="322"/>
        <end position="595"/>
    </location>
</feature>
<sequence>MSFLRLEGYHVFVTGASGGIGSQAVKEFLAQGCNVTAHDLRPSSLPPSPNLFAIKGDISSEVSIREDINDAVARFGAVNILIANAGITDESSNYPIWTLPLDLWEKTYATNVRGTFLTIKCFLAAAKRAQDNNGGKELENLAIVVTGSECGKFGQAGHGEYASGKAGLQYGLVRTVKNEMVRLNSKGRINAVAPGWVDTPLIEGRLDDPHEMWIEAQATGLALDSVPLRKIAKPEDVARTMAFLASHHAAGHISGECLSVDGGMEGRIVWPETEAAMPPPSSAIPISAPRKRKHPPIRVLLTIDFDALSGYLGTGTHPDNNLADYSAGIFAGQVGAPRLLKLFQRLKIADKVTWFIPGHSMETFPGVVREIVDSGAEIALHGYCHEGAYQLSPTQERDVLSKCIDLATKLTGKRPLGYRAPLYQLRETTIALLEEFGFLYGINPPNFALPAETWMHPTQLPTASSPTSVVEIPANWYGEDMTPLSYYPHAPNTQGYVDVRLIERMWKDRFEFLAGEIAEVAEDAEKNGKDEDEGRVFMLVLHPDTSGMAHVIGMVERFLRWVDDQGEVEFLKCAELAGWWREKEMGKRQKGESGG</sequence>
<dbReference type="SUPFAM" id="SSF51735">
    <property type="entry name" value="NAD(P)-binding Rossmann-fold domains"/>
    <property type="match status" value="1"/>
</dbReference>
<dbReference type="Pfam" id="PF13561">
    <property type="entry name" value="adh_short_C2"/>
    <property type="match status" value="1"/>
</dbReference>
<protein>
    <recommendedName>
        <fullName evidence="1">NodB homology domain-containing protein</fullName>
    </recommendedName>
</protein>
<accession>A0A9P8L2J2</accession>
<dbReference type="InterPro" id="IPR037950">
    <property type="entry name" value="PgdA-like"/>
</dbReference>
<dbReference type="Gene3D" id="3.40.50.720">
    <property type="entry name" value="NAD(P)-binding Rossmann-like Domain"/>
    <property type="match status" value="1"/>
</dbReference>
<dbReference type="EMBL" id="JAGHQL010000088">
    <property type="protein sequence ID" value="KAH0539041.1"/>
    <property type="molecule type" value="Genomic_DNA"/>
</dbReference>
<keyword evidence="3" id="KW-1185">Reference proteome</keyword>
<dbReference type="CDD" id="cd05233">
    <property type="entry name" value="SDR_c"/>
    <property type="match status" value="1"/>
</dbReference>
<dbReference type="OrthoDB" id="504708at2759"/>
<dbReference type="InterPro" id="IPR011330">
    <property type="entry name" value="Glyco_hydro/deAcase_b/a-brl"/>
</dbReference>